<dbReference type="GeneID" id="54462678"/>
<protein>
    <submittedName>
        <fullName evidence="2 4">Uncharacterized protein</fullName>
    </submittedName>
</protein>
<name>A0A6A6Z255_9PEZI</name>
<feature type="compositionally biased region" description="Low complexity" evidence="1">
    <location>
        <begin position="193"/>
        <end position="206"/>
    </location>
</feature>
<dbReference type="OrthoDB" id="10625859at2759"/>
<dbReference type="RefSeq" id="XP_033582216.1">
    <property type="nucleotide sequence ID" value="XM_033721785.1"/>
</dbReference>
<dbReference type="AlphaFoldDB" id="A0A6A6Z255"/>
<evidence type="ECO:0000313" key="2">
    <source>
        <dbReference type="EMBL" id="KAF2815252.1"/>
    </source>
</evidence>
<evidence type="ECO:0000256" key="1">
    <source>
        <dbReference type="SAM" id="MobiDB-lite"/>
    </source>
</evidence>
<gene>
    <name evidence="2 4" type="ORF">BDZ99DRAFT_472561</name>
</gene>
<feature type="compositionally biased region" description="Polar residues" evidence="1">
    <location>
        <begin position="166"/>
        <end position="185"/>
    </location>
</feature>
<reference evidence="2 4" key="1">
    <citation type="journal article" date="2020" name="Stud. Mycol.">
        <title>101 Dothideomycetes genomes: a test case for predicting lifestyles and emergence of pathogens.</title>
        <authorList>
            <person name="Haridas S."/>
            <person name="Albert R."/>
            <person name="Binder M."/>
            <person name="Bloem J."/>
            <person name="Labutti K."/>
            <person name="Salamov A."/>
            <person name="Andreopoulos B."/>
            <person name="Baker S."/>
            <person name="Barry K."/>
            <person name="Bills G."/>
            <person name="Bluhm B."/>
            <person name="Cannon C."/>
            <person name="Castanera R."/>
            <person name="Culley D."/>
            <person name="Daum C."/>
            <person name="Ezra D."/>
            <person name="Gonzalez J."/>
            <person name="Henrissat B."/>
            <person name="Kuo A."/>
            <person name="Liang C."/>
            <person name="Lipzen A."/>
            <person name="Lutzoni F."/>
            <person name="Magnuson J."/>
            <person name="Mondo S."/>
            <person name="Nolan M."/>
            <person name="Ohm R."/>
            <person name="Pangilinan J."/>
            <person name="Park H.-J."/>
            <person name="Ramirez L."/>
            <person name="Alfaro M."/>
            <person name="Sun H."/>
            <person name="Tritt A."/>
            <person name="Yoshinaga Y."/>
            <person name="Zwiers L.-H."/>
            <person name="Turgeon B."/>
            <person name="Goodwin S."/>
            <person name="Spatafora J."/>
            <person name="Crous P."/>
            <person name="Grigoriev I."/>
        </authorList>
    </citation>
    <scope>NUCLEOTIDE SEQUENCE</scope>
    <source>
        <strain evidence="2 4">CBS 304.34</strain>
    </source>
</reference>
<reference evidence="4" key="2">
    <citation type="submission" date="2020-04" db="EMBL/GenBank/DDBJ databases">
        <authorList>
            <consortium name="NCBI Genome Project"/>
        </authorList>
    </citation>
    <scope>NUCLEOTIDE SEQUENCE</scope>
    <source>
        <strain evidence="4">CBS 304.34</strain>
    </source>
</reference>
<dbReference type="EMBL" id="MU003694">
    <property type="protein sequence ID" value="KAF2815252.1"/>
    <property type="molecule type" value="Genomic_DNA"/>
</dbReference>
<dbReference type="Proteomes" id="UP000504636">
    <property type="component" value="Unplaced"/>
</dbReference>
<evidence type="ECO:0000313" key="4">
    <source>
        <dbReference type="RefSeq" id="XP_033582216.1"/>
    </source>
</evidence>
<accession>A0A6A6Z255</accession>
<keyword evidence="3" id="KW-1185">Reference proteome</keyword>
<feature type="region of interest" description="Disordered" evidence="1">
    <location>
        <begin position="164"/>
        <end position="209"/>
    </location>
</feature>
<reference evidence="4" key="3">
    <citation type="submission" date="2025-04" db="UniProtKB">
        <authorList>
            <consortium name="RefSeq"/>
        </authorList>
    </citation>
    <scope>IDENTIFICATION</scope>
    <source>
        <strain evidence="4">CBS 304.34</strain>
    </source>
</reference>
<evidence type="ECO:0000313" key="3">
    <source>
        <dbReference type="Proteomes" id="UP000504636"/>
    </source>
</evidence>
<proteinExistence type="predicted"/>
<sequence>MTSRYATFYFFFEQHSPRTPLVKVPWTLLCGLGNDHVASAFGQRLTLYGTAVQQGESSHKKHFTLALPGAELGLNKIQGSLQVTWKNKAEVKILDTELFPAADKVANVETSTLQQGPCHTQRPTITIPGLKVDIANIQGTIQIIWKDVASNKILATELSAVDSVADSGTPSVPQADSSSIQNSVIASDERSMPATATPKPAARTEPNQVTSRHEILELRSTRPIKVVPSLQDRLTALHSGYAASQLSIPDSSSIVIPSTIRTETGPSCALSRESASRINDQGLFFFACKGPGRHSWRYSRGFTYTDVENANIVVCHVENIVNAIPAANLCK</sequence>
<organism evidence="2">
    <name type="scientific">Mytilinidion resinicola</name>
    <dbReference type="NCBI Taxonomy" id="574789"/>
    <lineage>
        <taxon>Eukaryota</taxon>
        <taxon>Fungi</taxon>
        <taxon>Dikarya</taxon>
        <taxon>Ascomycota</taxon>
        <taxon>Pezizomycotina</taxon>
        <taxon>Dothideomycetes</taxon>
        <taxon>Pleosporomycetidae</taxon>
        <taxon>Mytilinidiales</taxon>
        <taxon>Mytilinidiaceae</taxon>
        <taxon>Mytilinidion</taxon>
    </lineage>
</organism>